<sequence>MNYKVCILAAGVGSRMGELSNHVNKAILPVKFKAVISYIVEKFSENVEIIVAVGHKSDTVINYLTLAYPNRKFTYVEVDKYMGPGTGPGYSLLQCKDSLQSPFIFFAADTIVLEDIPIPDHNWFGIAPVKETEPYCTIKIKNNLVYQLDDKIKTDNKFAFIGLAGVKDFEDFFDSLEKNKEIASGEIQVSNGFRALVSKELKPVGFTWFDTGTMESYQKVNKNFSGQAEKFDFSKGDEFLYFVENRVIKFFADESIVKNRYFRSKNSLKGLCPDVLEPLGNFYAYDKIDGQVLYNVMNSQIVNDFLEWARINIWQENKLSDEDKKIFNDACHKFYYDKTMKRIELAQNKLGIIDGQNVINGLAVPSLSELLSKIDWANIESGVSCNFHGDLQFDNILVTRDKISNLNKFVLLDWRQDFGGLNTSGDLYYDLAKLYGGLTMSYQLIKDGMFDFDRSGESVYYNFYIKSDLLEAKEEYEKFLIKNNFDLKKIKIMTALIFFNMSPLHHDPFDVMLYFLGKNMLHKLLK</sequence>
<dbReference type="Gene3D" id="3.90.550.10">
    <property type="entry name" value="Spore Coat Polysaccharide Biosynthesis Protein SpsA, Chain A"/>
    <property type="match status" value="1"/>
</dbReference>
<dbReference type="SUPFAM" id="SSF53448">
    <property type="entry name" value="Nucleotide-diphospho-sugar transferases"/>
    <property type="match status" value="1"/>
</dbReference>
<dbReference type="GO" id="GO:0016779">
    <property type="term" value="F:nucleotidyltransferase activity"/>
    <property type="evidence" value="ECO:0007669"/>
    <property type="project" value="UniProtKB-ARBA"/>
</dbReference>
<reference evidence="3" key="1">
    <citation type="submission" date="2017-09" db="EMBL/GenBank/DDBJ databases">
        <title>Depth-based differentiation of microbial function through sediment-hosted aquifers and enrichment of novel symbionts in the deep terrestrial subsurface.</title>
        <authorList>
            <person name="Probst A.J."/>
            <person name="Ladd B."/>
            <person name="Jarett J.K."/>
            <person name="Geller-Mcgrath D.E."/>
            <person name="Sieber C.M.K."/>
            <person name="Emerson J.B."/>
            <person name="Anantharaman K."/>
            <person name="Thomas B.C."/>
            <person name="Malmstrom R."/>
            <person name="Stieglmeier M."/>
            <person name="Klingl A."/>
            <person name="Woyke T."/>
            <person name="Ryan C.M."/>
            <person name="Banfield J.F."/>
        </authorList>
    </citation>
    <scope>NUCLEOTIDE SEQUENCE [LARGE SCALE GENOMIC DNA]</scope>
</reference>
<accession>A0A2H0W3A9</accession>
<proteinExistence type="predicted"/>
<comment type="caution">
    <text evidence="2">The sequence shown here is derived from an EMBL/GenBank/DDBJ whole genome shotgun (WGS) entry which is preliminary data.</text>
</comment>
<dbReference type="Pfam" id="PF12804">
    <property type="entry name" value="NTP_transf_3"/>
    <property type="match status" value="1"/>
</dbReference>
<dbReference type="InterPro" id="IPR025877">
    <property type="entry name" value="MobA-like_NTP_Trfase"/>
</dbReference>
<dbReference type="InterPro" id="IPR029044">
    <property type="entry name" value="Nucleotide-diphossugar_trans"/>
</dbReference>
<dbReference type="EMBL" id="PEZY01000012">
    <property type="protein sequence ID" value="PIS05839.1"/>
    <property type="molecule type" value="Genomic_DNA"/>
</dbReference>
<organism evidence="2 3">
    <name type="scientific">Candidatus Buchananbacteria bacterium CG10_big_fil_rev_8_21_14_0_10_33_19</name>
    <dbReference type="NCBI Taxonomy" id="1974525"/>
    <lineage>
        <taxon>Bacteria</taxon>
        <taxon>Candidatus Buchananiibacteriota</taxon>
    </lineage>
</organism>
<protein>
    <recommendedName>
        <fullName evidence="1">MobA-like NTP transferase domain-containing protein</fullName>
    </recommendedName>
</protein>
<evidence type="ECO:0000259" key="1">
    <source>
        <dbReference type="Pfam" id="PF12804"/>
    </source>
</evidence>
<feature type="domain" description="MobA-like NTP transferase" evidence="1">
    <location>
        <begin position="6"/>
        <end position="113"/>
    </location>
</feature>
<evidence type="ECO:0000313" key="3">
    <source>
        <dbReference type="Proteomes" id="UP000229056"/>
    </source>
</evidence>
<gene>
    <name evidence="2" type="ORF">COT80_03675</name>
</gene>
<dbReference type="Proteomes" id="UP000229056">
    <property type="component" value="Unassembled WGS sequence"/>
</dbReference>
<dbReference type="AlphaFoldDB" id="A0A2H0W3A9"/>
<name>A0A2H0W3A9_9BACT</name>
<evidence type="ECO:0000313" key="2">
    <source>
        <dbReference type="EMBL" id="PIS05839.1"/>
    </source>
</evidence>